<dbReference type="AlphaFoldDB" id="A0A0P1AQU2"/>
<evidence type="ECO:0000256" key="1">
    <source>
        <dbReference type="SAM" id="SignalP"/>
    </source>
</evidence>
<evidence type="ECO:0000313" key="2">
    <source>
        <dbReference type="EMBL" id="CEG43726.1"/>
    </source>
</evidence>
<protein>
    <recommendedName>
        <fullName evidence="4">RxLR-like protein</fullName>
    </recommendedName>
</protein>
<evidence type="ECO:0000313" key="3">
    <source>
        <dbReference type="Proteomes" id="UP000054928"/>
    </source>
</evidence>
<feature type="chain" id="PRO_5006058851" description="RxLR-like protein" evidence="1">
    <location>
        <begin position="18"/>
        <end position="160"/>
    </location>
</feature>
<evidence type="ECO:0008006" key="4">
    <source>
        <dbReference type="Google" id="ProtNLM"/>
    </source>
</evidence>
<accession>A0A0P1AQU2</accession>
<dbReference type="Proteomes" id="UP000054928">
    <property type="component" value="Unassembled WGS sequence"/>
</dbReference>
<dbReference type="EMBL" id="CCYD01000810">
    <property type="protein sequence ID" value="CEG43726.1"/>
    <property type="molecule type" value="Genomic_DNA"/>
</dbReference>
<dbReference type="RefSeq" id="XP_024580095.1">
    <property type="nucleotide sequence ID" value="XM_024729749.1"/>
</dbReference>
<feature type="signal peptide" evidence="1">
    <location>
        <begin position="1"/>
        <end position="17"/>
    </location>
</feature>
<dbReference type="GeneID" id="36409075"/>
<name>A0A0P1AQU2_PLAHL</name>
<sequence>MRLAVFILLASIALSEGVKKNLKTNSPHDTSIPHSNERTAAVKNGGKLKSKPLKSLDFLSDTQVQNAALKQYGIRTSWEDWEDVHLDVKNCEFLSDFLPFLISSSKRLNLLSAGILKASAVQPDLMALTANLTSRYQNHKQVISISKNQVADQDENMPRN</sequence>
<proteinExistence type="predicted"/>
<reference evidence="3" key="1">
    <citation type="submission" date="2014-09" db="EMBL/GenBank/DDBJ databases">
        <authorList>
            <person name="Sharma Rahul"/>
            <person name="Thines Marco"/>
        </authorList>
    </citation>
    <scope>NUCLEOTIDE SEQUENCE [LARGE SCALE GENOMIC DNA]</scope>
</reference>
<keyword evidence="1" id="KW-0732">Signal</keyword>
<organism evidence="2 3">
    <name type="scientific">Plasmopara halstedii</name>
    <name type="common">Downy mildew of sunflower</name>
    <dbReference type="NCBI Taxonomy" id="4781"/>
    <lineage>
        <taxon>Eukaryota</taxon>
        <taxon>Sar</taxon>
        <taxon>Stramenopiles</taxon>
        <taxon>Oomycota</taxon>
        <taxon>Peronosporomycetes</taxon>
        <taxon>Peronosporales</taxon>
        <taxon>Peronosporaceae</taxon>
        <taxon>Plasmopara</taxon>
    </lineage>
</organism>
<keyword evidence="3" id="KW-1185">Reference proteome</keyword>